<evidence type="ECO:0000256" key="2">
    <source>
        <dbReference type="ARBA" id="ARBA00022782"/>
    </source>
</evidence>
<dbReference type="GO" id="GO:0050840">
    <property type="term" value="F:extracellular matrix binding"/>
    <property type="evidence" value="ECO:0000318"/>
    <property type="project" value="GO_Central"/>
</dbReference>
<evidence type="ECO:0000256" key="7">
    <source>
        <dbReference type="SAM" id="SignalP"/>
    </source>
</evidence>
<evidence type="ECO:0000313" key="13">
    <source>
        <dbReference type="Proteomes" id="UP000008549"/>
    </source>
</evidence>
<dbReference type="GO" id="GO:0005886">
    <property type="term" value="C:plasma membrane"/>
    <property type="evidence" value="ECO:0007669"/>
    <property type="project" value="GOC"/>
</dbReference>
<reference evidence="12 13" key="1">
    <citation type="journal article" date="2003" name="PLoS Biol.">
        <title>The genome sequence of Caenorhabditis briggsae: a platform for comparative genomics.</title>
        <authorList>
            <person name="Stein L.D."/>
            <person name="Bao Z."/>
            <person name="Blasiar D."/>
            <person name="Blumenthal T."/>
            <person name="Brent M.R."/>
            <person name="Chen N."/>
            <person name="Chinwalla A."/>
            <person name="Clarke L."/>
            <person name="Clee C."/>
            <person name="Coghlan A."/>
            <person name="Coulson A."/>
            <person name="D'Eustachio P."/>
            <person name="Fitch D.H."/>
            <person name="Fulton L.A."/>
            <person name="Fulton R.E."/>
            <person name="Griffiths-Jones S."/>
            <person name="Harris T.W."/>
            <person name="Hillier L.W."/>
            <person name="Kamath R."/>
            <person name="Kuwabara P.E."/>
            <person name="Mardis E.R."/>
            <person name="Marra M.A."/>
            <person name="Miner T.L."/>
            <person name="Minx P."/>
            <person name="Mullikin J.C."/>
            <person name="Plumb R.W."/>
            <person name="Rogers J."/>
            <person name="Schein J.E."/>
            <person name="Sohrmann M."/>
            <person name="Spieth J."/>
            <person name="Stajich J.E."/>
            <person name="Wei C."/>
            <person name="Willey D."/>
            <person name="Wilson R.K."/>
            <person name="Durbin R."/>
            <person name="Waterston R.H."/>
        </authorList>
    </citation>
    <scope>NUCLEOTIDE SEQUENCE [LARGE SCALE GENOMIC DNA]</scope>
    <source>
        <strain evidence="12 13">AF16</strain>
    </source>
</reference>
<comment type="caution">
    <text evidence="6">Lacks conserved residue(s) required for the propagation of feature annotation.</text>
</comment>
<dbReference type="Gene3D" id="2.40.50.120">
    <property type="match status" value="1"/>
</dbReference>
<protein>
    <submittedName>
        <fullName evidence="12">Protein CBR-AGR-1</fullName>
    </submittedName>
</protein>
<evidence type="ECO:0000256" key="6">
    <source>
        <dbReference type="PROSITE-ProRule" id="PRU00460"/>
    </source>
</evidence>
<dbReference type="SUPFAM" id="SSF49899">
    <property type="entry name" value="Concanavalin A-like lectins/glucanases"/>
    <property type="match status" value="2"/>
</dbReference>
<dbReference type="InParanoid" id="A8XCK1"/>
<feature type="domain" description="NtA" evidence="10">
    <location>
        <begin position="22"/>
        <end position="149"/>
    </location>
</feature>
<dbReference type="OMA" id="GRTAECI"/>
<evidence type="ECO:0000256" key="3">
    <source>
        <dbReference type="ARBA" id="ARBA00023157"/>
    </source>
</evidence>
<feature type="disulfide bond" evidence="6">
    <location>
        <begin position="759"/>
        <end position="768"/>
    </location>
</feature>
<dbReference type="CDD" id="cd00110">
    <property type="entry name" value="LamG"/>
    <property type="match status" value="2"/>
</dbReference>
<dbReference type="Pfam" id="PF07648">
    <property type="entry name" value="Kazal_2"/>
    <property type="match status" value="9"/>
</dbReference>
<dbReference type="PRINTS" id="PR00011">
    <property type="entry name" value="EGFLAMININ"/>
</dbReference>
<dbReference type="InterPro" id="IPR000742">
    <property type="entry name" value="EGF"/>
</dbReference>
<feature type="domain" description="Kazal-like" evidence="11">
    <location>
        <begin position="532"/>
        <end position="590"/>
    </location>
</feature>
<dbReference type="FunFam" id="3.30.60.30:FF:000024">
    <property type="entry name" value="Transmembrane agrin"/>
    <property type="match status" value="1"/>
</dbReference>
<feature type="disulfide bond" evidence="6">
    <location>
        <begin position="812"/>
        <end position="821"/>
    </location>
</feature>
<dbReference type="HOGENOM" id="CLU_255952_0_0_1"/>
<dbReference type="Gene3D" id="2.10.25.10">
    <property type="entry name" value="Laminin"/>
    <property type="match status" value="2"/>
</dbReference>
<keyword evidence="4" id="KW-0325">Glycoprotein</keyword>
<feature type="disulfide bond" evidence="6">
    <location>
        <begin position="793"/>
        <end position="810"/>
    </location>
</feature>
<dbReference type="PANTHER" id="PTHR13866:SF29">
    <property type="entry name" value="FOLLISTATIN"/>
    <property type="match status" value="1"/>
</dbReference>
<feature type="domain" description="Laminin EGF-like" evidence="9">
    <location>
        <begin position="791"/>
        <end position="837"/>
    </location>
</feature>
<dbReference type="CDD" id="cd00104">
    <property type="entry name" value="KAZAL_FS"/>
    <property type="match status" value="8"/>
</dbReference>
<dbReference type="SMART" id="SM00181">
    <property type="entry name" value="EGF"/>
    <property type="match status" value="6"/>
</dbReference>
<dbReference type="Proteomes" id="UP000008549">
    <property type="component" value="Unassembled WGS sequence"/>
</dbReference>
<dbReference type="Gene3D" id="3.30.60.30">
    <property type="match status" value="9"/>
</dbReference>
<dbReference type="Pfam" id="PF00054">
    <property type="entry name" value="Laminin_G_1"/>
    <property type="match status" value="1"/>
</dbReference>
<reference evidence="12 13" key="2">
    <citation type="journal article" date="2011" name="PLoS Genet.">
        <title>Caenorhabditis briggsae recombinant inbred line genotypes reveal inter-strain incompatibility and the evolution of recombination.</title>
        <authorList>
            <person name="Ross J.A."/>
            <person name="Koboldt D.C."/>
            <person name="Staisch J.E."/>
            <person name="Chamberlin H.M."/>
            <person name="Gupta B.P."/>
            <person name="Miller R.D."/>
            <person name="Baird S.E."/>
            <person name="Haag E.S."/>
        </authorList>
    </citation>
    <scope>NUCLEOTIDE SEQUENCE [LARGE SCALE GENOMIC DNA]</scope>
    <source>
        <strain evidence="12 13">AF16</strain>
    </source>
</reference>
<keyword evidence="3 6" id="KW-1015">Disulfide bond</keyword>
<feature type="domain" description="Kazal-like" evidence="11">
    <location>
        <begin position="470"/>
        <end position="516"/>
    </location>
</feature>
<dbReference type="SMART" id="SM00274">
    <property type="entry name" value="FOLN"/>
    <property type="match status" value="7"/>
</dbReference>
<dbReference type="InterPro" id="IPR001791">
    <property type="entry name" value="Laminin_G"/>
</dbReference>
<dbReference type="PROSITE" id="PS01248">
    <property type="entry name" value="EGF_LAM_1"/>
    <property type="match status" value="2"/>
</dbReference>
<dbReference type="FunFam" id="2.10.25.10:FF:000140">
    <property type="entry name" value="Transmembrane agrin"/>
    <property type="match status" value="1"/>
</dbReference>
<dbReference type="InterPro" id="IPR002350">
    <property type="entry name" value="Kazal_dom"/>
</dbReference>
<feature type="domain" description="Kazal-like" evidence="11">
    <location>
        <begin position="242"/>
        <end position="301"/>
    </location>
</feature>
<dbReference type="GO" id="GO:0005615">
    <property type="term" value="C:extracellular space"/>
    <property type="evidence" value="ECO:0000318"/>
    <property type="project" value="GO_Central"/>
</dbReference>
<dbReference type="GO" id="GO:0005518">
    <property type="term" value="F:collagen binding"/>
    <property type="evidence" value="ECO:0000318"/>
    <property type="project" value="GO_Central"/>
</dbReference>
<dbReference type="FunFam" id="2.60.120.200:FF:000406">
    <property type="entry name" value="AGRin (Synaptic protein) homolog"/>
    <property type="match status" value="1"/>
</dbReference>
<dbReference type="FunFam" id="2.60.120.200:FF:000456">
    <property type="entry name" value="AGRin (Synaptic protein) homolog"/>
    <property type="match status" value="1"/>
</dbReference>
<evidence type="ECO:0000256" key="5">
    <source>
        <dbReference type="PROSITE-ProRule" id="PRU00122"/>
    </source>
</evidence>
<dbReference type="Pfam" id="PF02210">
    <property type="entry name" value="Laminin_G_2"/>
    <property type="match status" value="1"/>
</dbReference>
<dbReference type="InterPro" id="IPR036058">
    <property type="entry name" value="Kazal_dom_sf"/>
</dbReference>
<dbReference type="PROSITE" id="PS50025">
    <property type="entry name" value="LAM_G_DOMAIN"/>
    <property type="match status" value="2"/>
</dbReference>
<feature type="domain" description="Kazal-like" evidence="11">
    <location>
        <begin position="391"/>
        <end position="445"/>
    </location>
</feature>
<dbReference type="FunCoup" id="A8XCK1">
    <property type="interactions" value="96"/>
</dbReference>
<feature type="domain" description="Laminin G" evidence="8">
    <location>
        <begin position="1147"/>
        <end position="1344"/>
    </location>
</feature>
<evidence type="ECO:0000256" key="1">
    <source>
        <dbReference type="ARBA" id="ARBA00022729"/>
    </source>
</evidence>
<dbReference type="SMART" id="SM00180">
    <property type="entry name" value="EGF_Lam"/>
    <property type="match status" value="2"/>
</dbReference>
<dbReference type="PROSITE" id="PS51465">
    <property type="entry name" value="KAZAL_2"/>
    <property type="match status" value="9"/>
</dbReference>
<dbReference type="eggNOG" id="KOG3649">
    <property type="taxonomic scope" value="Eukaryota"/>
</dbReference>
<evidence type="ECO:0000259" key="8">
    <source>
        <dbReference type="PROSITE" id="PS50025"/>
    </source>
</evidence>
<dbReference type="SMART" id="SM00280">
    <property type="entry name" value="KAZAL"/>
    <property type="match status" value="9"/>
</dbReference>
<gene>
    <name evidence="14" type="primary">agr-1</name>
    <name evidence="12" type="synonym">Cbr-agr-1</name>
    <name evidence="14" type="ORF">CBG11147</name>
    <name evidence="12" type="ORF">CBG_11147</name>
</gene>
<keyword evidence="1 7" id="KW-0732">Signal</keyword>
<dbReference type="InterPro" id="IPR004850">
    <property type="entry name" value="NtA_dom"/>
</dbReference>
<feature type="domain" description="Laminin G" evidence="8">
    <location>
        <begin position="1367"/>
        <end position="1551"/>
    </location>
</feature>
<feature type="domain" description="Laminin EGF-like" evidence="9">
    <location>
        <begin position="739"/>
        <end position="790"/>
    </location>
</feature>
<sequence>MRLTALLLFLLSVTVWDIDGSCIKPKATRSYVHSLFENSDVILAGIISGISYRVDSLYIENITVTPRRIYKGREYLDEGKIIVIGNVLETEPCAHRLLASDVRIFALTNQQGTFLLDAPMIRVSLPVFDTFYTISRKQAHRKRRRTKQAICESSLCPFGSKCGLKTGVCECKAKCRVVTDVVCGSDHTSYSSFCHLSVRSCVLAKKGVRLRVASKGPCKKRNPCEDLRCGPGEDCVVNQINGILLAQCICPTQCPNYGDSVESSPVCSSHGVDYQSSCHLRHHACESKTNITVKFYGRCDPCHGHKCPNGQTCQLGVDRRPECRCSEQCSMNSAHVCGTDGKTYMNECFLKLAACKEQKDIIIWKRGNCNEVGSPCEKMECGFWGSCVVKPDRTAECECPSKCEDVMRPVCATNGETFDNECEMKKKSCETKSMIKVKYQGTCGIGVCATFNSCKKPQVCVAVDGKPKCVCPSCSDELKEVCGSDGITYANECKLRNTACMTQKDIFVKYNSVCEGCKDKKCDFYSTCVVGDNHKPECKCPDDCPLYEMSQGKEVCGTDAVTYSSECHLRKSACHQKKFIVMAFEGKCDECLHVQCRYGEECRSGVCICSYNCPANPPLSARICGENGVLYPSLCHLQLASCQKGAPISEMPPSHCHSAQTSFPVIKARRPCDCSFGATCHNGVCTCPVCNLSSEYPICGSDGIIYENQCHLNTISCRDQREIHVLPLISQCNNKNDACECNRVGSFGHTCDEAGQCKCRPGVSGLKCDHCLPSFWGIHLIAQGALSCRPCGCSAFGSARSDCEQTTGKCECRNGALGDKCNLCPNGFMMAAEGCVPTTDYKTPRDCHSLRCFHGAKCVPSPASFPDCVCPQTCNMDRLGVVANMTVCGSDGTTYSNLCELKMFACKHQMDVVPVSMGICDDESFEVLDRLQREQNTKEKRLGSPCSRHEDCEKLSAQCITRPGRKSVCDCGEGWRSHQGICVEIFKKRKYDQLELATDLKSDWFVSRKDVTRFSKLSLHIHLKEKREGTLLRMVTEDKKDLEIVHENRRIVIIVSKARVESLQTIAYNVSLELKWRRNELHFKLNGEIQKHTFDGVLDSSAKKIFLGSDGKWPKSRLYAIIGFLEIDDVPVRIADVKPFYMTPEISRIVKFKENGYLKYENLNMDVREKTFVEIAFNRTEQTPYRTVMYIFFISGLLFYWSVPSDPHTDFIAFAMIDAKPHFVYELGSGLSYIRGEPIPLNSWHTVRIERFAKDVSMYVNGTLAKKYTSQSKNAHLDILKNDVLFVGFVPNGEISHKVRKLNVPFEGELQELRINELPVNLISGVSSEEMERIDLKETDEKECSKCDGACFERKGDIVCRQQENDVRGIHINEHDALVYPNNATFSVSSSKSSNFSFEFRTLKQYGVLWLEGAWSQAEDGGDFILVFIDEGKLYVGVNLGADVHLKPISTNVTVADNHWHSVAFRRKERKCELWVDSKKILHVVASPGDTNLDSNGLVYLGGVNPKKHKLLKSLDLTNRFVGCVKNLRIFGKEINLLVDSLKSVETPKYCHG</sequence>
<feature type="disulfide bond" evidence="5">
    <location>
        <begin position="1524"/>
        <end position="1551"/>
    </location>
</feature>
<evidence type="ECO:0000259" key="11">
    <source>
        <dbReference type="PROSITE" id="PS51465"/>
    </source>
</evidence>
<dbReference type="Gene3D" id="2.60.120.200">
    <property type="match status" value="2"/>
</dbReference>
<dbReference type="InterPro" id="IPR008993">
    <property type="entry name" value="TIMP-like_OB-fold"/>
</dbReference>
<dbReference type="STRING" id="6238.A8XCK1"/>
<proteinExistence type="predicted"/>
<organism evidence="12 13">
    <name type="scientific">Caenorhabditis briggsae</name>
    <dbReference type="NCBI Taxonomy" id="6238"/>
    <lineage>
        <taxon>Eukaryota</taxon>
        <taxon>Metazoa</taxon>
        <taxon>Ecdysozoa</taxon>
        <taxon>Nematoda</taxon>
        <taxon>Chromadorea</taxon>
        <taxon>Rhabditida</taxon>
        <taxon>Rhabditina</taxon>
        <taxon>Rhabditomorpha</taxon>
        <taxon>Rhabditoidea</taxon>
        <taxon>Rhabditidae</taxon>
        <taxon>Peloderinae</taxon>
        <taxon>Caenorhabditis</taxon>
    </lineage>
</organism>
<keyword evidence="13" id="KW-1185">Reference proteome</keyword>
<accession>A8XCK1</accession>
<evidence type="ECO:0000256" key="4">
    <source>
        <dbReference type="ARBA" id="ARBA00023180"/>
    </source>
</evidence>
<name>A8XCK1_CAEBR</name>
<keyword evidence="6" id="KW-0424">Laminin EGF-like domain</keyword>
<keyword evidence="2" id="KW-0221">Differentiation</keyword>
<evidence type="ECO:0000259" key="9">
    <source>
        <dbReference type="PROSITE" id="PS50027"/>
    </source>
</evidence>
<evidence type="ECO:0000259" key="10">
    <source>
        <dbReference type="PROSITE" id="PS51121"/>
    </source>
</evidence>
<dbReference type="GO" id="GO:0043113">
    <property type="term" value="P:receptor clustering"/>
    <property type="evidence" value="ECO:0007669"/>
    <property type="project" value="InterPro"/>
</dbReference>
<dbReference type="GO" id="GO:0005509">
    <property type="term" value="F:calcium ion binding"/>
    <property type="evidence" value="ECO:0000318"/>
    <property type="project" value="GO_Central"/>
</dbReference>
<evidence type="ECO:0000313" key="14">
    <source>
        <dbReference type="WormBase" id="CBG11147a"/>
    </source>
</evidence>
<feature type="domain" description="Kazal-like" evidence="11">
    <location>
        <begin position="608"/>
        <end position="658"/>
    </location>
</feature>
<dbReference type="PROSITE" id="PS51121">
    <property type="entry name" value="NTA"/>
    <property type="match status" value="1"/>
</dbReference>
<dbReference type="PROSITE" id="PS50027">
    <property type="entry name" value="EGF_LAM_2"/>
    <property type="match status" value="2"/>
</dbReference>
<dbReference type="FunFam" id="3.30.60.30:FF:000068">
    <property type="entry name" value="CRE-AGR-1 protein"/>
    <property type="match status" value="1"/>
</dbReference>
<feature type="chain" id="PRO_5002732113" evidence="7">
    <location>
        <begin position="21"/>
        <end position="1553"/>
    </location>
</feature>
<feature type="domain" description="Kazal-like" evidence="11">
    <location>
        <begin position="170"/>
        <end position="220"/>
    </location>
</feature>
<feature type="domain" description="Kazal-like" evidence="11">
    <location>
        <begin position="869"/>
        <end position="922"/>
    </location>
</feature>
<evidence type="ECO:0000313" key="12">
    <source>
        <dbReference type="EMBL" id="CAP30350.2"/>
    </source>
</evidence>
<dbReference type="FunFam" id="3.30.60.30:FF:000040">
    <property type="entry name" value="Agrin, putative"/>
    <property type="match status" value="3"/>
</dbReference>
<dbReference type="Pfam" id="PF00053">
    <property type="entry name" value="EGF_laminin"/>
    <property type="match status" value="2"/>
</dbReference>
<feature type="domain" description="Kazal-like" evidence="11">
    <location>
        <begin position="686"/>
        <end position="734"/>
    </location>
</feature>
<dbReference type="SMART" id="SM00282">
    <property type="entry name" value="LamG"/>
    <property type="match status" value="2"/>
</dbReference>
<feature type="signal peptide" evidence="7">
    <location>
        <begin position="1"/>
        <end position="20"/>
    </location>
</feature>
<dbReference type="GO" id="GO:0043236">
    <property type="term" value="F:laminin binding"/>
    <property type="evidence" value="ECO:0007669"/>
    <property type="project" value="InterPro"/>
</dbReference>
<dbReference type="InterPro" id="IPR003645">
    <property type="entry name" value="Fol_N"/>
</dbReference>
<dbReference type="InterPro" id="IPR013320">
    <property type="entry name" value="ConA-like_dom_sf"/>
</dbReference>
<dbReference type="SUPFAM" id="SSF100895">
    <property type="entry name" value="Kazal-type serine protease inhibitors"/>
    <property type="match status" value="9"/>
</dbReference>
<dbReference type="InterPro" id="IPR002049">
    <property type="entry name" value="LE_dom"/>
</dbReference>
<feature type="disulfide bond" evidence="6">
    <location>
        <begin position="791"/>
        <end position="803"/>
    </location>
</feature>
<feature type="domain" description="Kazal-like" evidence="11">
    <location>
        <begin position="324"/>
        <end position="371"/>
    </location>
</feature>
<dbReference type="PANTHER" id="PTHR13866">
    <property type="entry name" value="SPARC OSTEONECTIN"/>
    <property type="match status" value="1"/>
</dbReference>
<dbReference type="EMBL" id="HE601002">
    <property type="protein sequence ID" value="CAP30350.2"/>
    <property type="molecule type" value="Genomic_DNA"/>
</dbReference>
<dbReference type="GO" id="GO:0030154">
    <property type="term" value="P:cell differentiation"/>
    <property type="evidence" value="ECO:0007669"/>
    <property type="project" value="UniProtKB-KW"/>
</dbReference>
<dbReference type="CDD" id="cd00055">
    <property type="entry name" value="EGF_Lam"/>
    <property type="match status" value="2"/>
</dbReference>
<feature type="disulfide bond" evidence="6">
    <location>
        <begin position="739"/>
        <end position="751"/>
    </location>
</feature>
<dbReference type="WormBase" id="CBG11147a">
    <property type="protein sequence ID" value="CBP41262"/>
    <property type="gene ID" value="WBGene00032318"/>
    <property type="gene designation" value="Cbr-agr-1"/>
</dbReference>